<evidence type="ECO:0000313" key="2">
    <source>
        <dbReference type="EMBL" id="OGD97220.1"/>
    </source>
</evidence>
<proteinExistence type="predicted"/>
<dbReference type="Gene3D" id="3.40.1440.10">
    <property type="entry name" value="GIY-YIG endonuclease"/>
    <property type="match status" value="1"/>
</dbReference>
<protein>
    <recommendedName>
        <fullName evidence="1">GIY-YIG domain-containing protein</fullName>
    </recommendedName>
</protein>
<comment type="caution">
    <text evidence="2">The sequence shown here is derived from an EMBL/GenBank/DDBJ whole genome shotgun (WGS) entry which is preliminary data.</text>
</comment>
<dbReference type="InterPro" id="IPR035901">
    <property type="entry name" value="GIY-YIG_endonuc_sf"/>
</dbReference>
<feature type="domain" description="GIY-YIG" evidence="1">
    <location>
        <begin position="1"/>
        <end position="80"/>
    </location>
</feature>
<evidence type="ECO:0000259" key="1">
    <source>
        <dbReference type="PROSITE" id="PS50164"/>
    </source>
</evidence>
<organism evidence="2 3">
    <name type="scientific">Candidatus Curtissbacteria bacterium RIFCSPHIGHO2_12_FULL_38_9b</name>
    <dbReference type="NCBI Taxonomy" id="1797720"/>
    <lineage>
        <taxon>Bacteria</taxon>
        <taxon>Candidatus Curtissiibacteriota</taxon>
    </lineage>
</organism>
<gene>
    <name evidence="2" type="ORF">A3F02_02970</name>
</gene>
<evidence type="ECO:0000313" key="3">
    <source>
        <dbReference type="Proteomes" id="UP000176666"/>
    </source>
</evidence>
<reference evidence="2 3" key="1">
    <citation type="journal article" date="2016" name="Nat. Commun.">
        <title>Thousands of microbial genomes shed light on interconnected biogeochemical processes in an aquifer system.</title>
        <authorList>
            <person name="Anantharaman K."/>
            <person name="Brown C.T."/>
            <person name="Hug L.A."/>
            <person name="Sharon I."/>
            <person name="Castelle C.J."/>
            <person name="Probst A.J."/>
            <person name="Thomas B.C."/>
            <person name="Singh A."/>
            <person name="Wilkins M.J."/>
            <person name="Karaoz U."/>
            <person name="Brodie E.L."/>
            <person name="Williams K.H."/>
            <person name="Hubbard S.S."/>
            <person name="Banfield J.F."/>
        </authorList>
    </citation>
    <scope>NUCLEOTIDE SEQUENCE [LARGE SCALE GENOMIC DNA]</scope>
</reference>
<dbReference type="Pfam" id="PF01541">
    <property type="entry name" value="GIY-YIG"/>
    <property type="match status" value="1"/>
</dbReference>
<name>A0A1F5GZ70_9BACT</name>
<dbReference type="InterPro" id="IPR000305">
    <property type="entry name" value="GIY-YIG_endonuc"/>
</dbReference>
<dbReference type="PROSITE" id="PS50164">
    <property type="entry name" value="GIY_YIG"/>
    <property type="match status" value="1"/>
</dbReference>
<accession>A0A1F5GZ70</accession>
<sequence>MICVYILRSLKDKKNYIGSTNNLERRLREHSRGYVKSTVRRRPLVLKGYQECRDIFEAVKFEKQYKRSHGVLERAMRKGLFVVIDSVGAAQRALPGGGISSVG</sequence>
<dbReference type="SUPFAM" id="SSF82771">
    <property type="entry name" value="GIY-YIG endonuclease"/>
    <property type="match status" value="1"/>
</dbReference>
<dbReference type="CDD" id="cd10449">
    <property type="entry name" value="GIY-YIG_SLX1_like"/>
    <property type="match status" value="1"/>
</dbReference>
<dbReference type="AlphaFoldDB" id="A0A1F5GZ70"/>
<dbReference type="EMBL" id="MFBJ01000009">
    <property type="protein sequence ID" value="OGD97220.1"/>
    <property type="molecule type" value="Genomic_DNA"/>
</dbReference>
<dbReference type="Proteomes" id="UP000176666">
    <property type="component" value="Unassembled WGS sequence"/>
</dbReference>